<keyword evidence="3" id="KW-0732">Signal</keyword>
<reference evidence="4 5" key="1">
    <citation type="submission" date="2021-03" db="EMBL/GenBank/DDBJ databases">
        <title>The complete genome sequence of Acetobacter suratthaniensis TBRC 1719.</title>
        <authorList>
            <person name="Charoenyingcharoen P."/>
            <person name="Yukphan P."/>
        </authorList>
    </citation>
    <scope>NUCLEOTIDE SEQUENCE [LARGE SCALE GENOMIC DNA]</scope>
    <source>
        <strain evidence="4 5">TBRC 1719</strain>
    </source>
</reference>
<protein>
    <submittedName>
        <fullName evidence="4">ABC transporter substrate-binding protein</fullName>
    </submittedName>
</protein>
<sequence length="319" mass="34611">MLFAVFLSVGGSARVRAEPLRIGYSDYPGYVAWQVAIDKNWFREAGLDVAFQWFDYGASLDAFAAGRLDAIAAAAGDVLTIGATGRKSAIILQSDYSNGNDMIIATADVHDLKDLKGRKVAVEKGLVDDFMLDYALKGVGLSENDVTLVNIKTNEAPQVLASGGVDAVSVWQPTAGQVLRLAVGAHPVFTSRAAPGLLCDVIAVGPESLAAHRAQWLDIMRIWERVVRYINDPATQDDALRIMSARVGVDVATYRKLLDGTRLMTLADNRRSFVDSHDIMSLYESTRLADAFNVREGVYKTPQPVSKYLDGGLLSALKE</sequence>
<dbReference type="InterPro" id="IPR018039">
    <property type="entry name" value="IF_conserved"/>
</dbReference>
<dbReference type="Gene3D" id="3.40.190.10">
    <property type="entry name" value="Periplasmic binding protein-like II"/>
    <property type="match status" value="2"/>
</dbReference>
<dbReference type="PANTHER" id="PTHR30024:SF47">
    <property type="entry name" value="TAURINE-BINDING PERIPLASMIC PROTEIN"/>
    <property type="match status" value="1"/>
</dbReference>
<dbReference type="PROSITE" id="PS00226">
    <property type="entry name" value="IF_ROD_1"/>
    <property type="match status" value="1"/>
</dbReference>
<accession>A0ABS3LLK0</accession>
<organism evidence="4 5">
    <name type="scientific">Acetobacter suratthaniensis</name>
    <dbReference type="NCBI Taxonomy" id="1502841"/>
    <lineage>
        <taxon>Bacteria</taxon>
        <taxon>Pseudomonadati</taxon>
        <taxon>Pseudomonadota</taxon>
        <taxon>Alphaproteobacteria</taxon>
        <taxon>Acetobacterales</taxon>
        <taxon>Acetobacteraceae</taxon>
        <taxon>Acetobacter</taxon>
    </lineage>
</organism>
<evidence type="ECO:0000313" key="4">
    <source>
        <dbReference type="EMBL" id="MBO1328235.1"/>
    </source>
</evidence>
<dbReference type="Proteomes" id="UP000664399">
    <property type="component" value="Unassembled WGS sequence"/>
</dbReference>
<proteinExistence type="inferred from homology"/>
<evidence type="ECO:0000256" key="2">
    <source>
        <dbReference type="ARBA" id="ARBA00010742"/>
    </source>
</evidence>
<keyword evidence="5" id="KW-1185">Reference proteome</keyword>
<evidence type="ECO:0000313" key="5">
    <source>
        <dbReference type="Proteomes" id="UP000664399"/>
    </source>
</evidence>
<gene>
    <name evidence="4" type="ORF">J2D75_07065</name>
</gene>
<dbReference type="EMBL" id="JAFVMG010000005">
    <property type="protein sequence ID" value="MBO1328235.1"/>
    <property type="molecule type" value="Genomic_DNA"/>
</dbReference>
<dbReference type="SUPFAM" id="SSF53850">
    <property type="entry name" value="Periplasmic binding protein-like II"/>
    <property type="match status" value="1"/>
</dbReference>
<dbReference type="Pfam" id="PF13379">
    <property type="entry name" value="NMT1_2"/>
    <property type="match status" value="1"/>
</dbReference>
<comment type="similarity">
    <text evidence="2">Belongs to the bacterial solute-binding protein SsuA/TauA family.</text>
</comment>
<dbReference type="PANTHER" id="PTHR30024">
    <property type="entry name" value="ALIPHATIC SULFONATES-BINDING PROTEIN-RELATED"/>
    <property type="match status" value="1"/>
</dbReference>
<evidence type="ECO:0000256" key="1">
    <source>
        <dbReference type="ARBA" id="ARBA00004418"/>
    </source>
</evidence>
<comment type="subcellular location">
    <subcellularLocation>
        <location evidence="1">Periplasm</location>
    </subcellularLocation>
</comment>
<name>A0ABS3LLK0_9PROT</name>
<evidence type="ECO:0000256" key="3">
    <source>
        <dbReference type="ARBA" id="ARBA00022729"/>
    </source>
</evidence>
<comment type="caution">
    <text evidence="4">The sequence shown here is derived from an EMBL/GenBank/DDBJ whole genome shotgun (WGS) entry which is preliminary data.</text>
</comment>